<proteinExistence type="predicted"/>
<dbReference type="SUPFAM" id="SSF56784">
    <property type="entry name" value="HAD-like"/>
    <property type="match status" value="1"/>
</dbReference>
<dbReference type="InterPro" id="IPR036412">
    <property type="entry name" value="HAD-like_sf"/>
</dbReference>
<protein>
    <recommendedName>
        <fullName evidence="3">Hydroxymethylpyrimidine pyrophosphatase-like HAD family hydrolase</fullName>
    </recommendedName>
</protein>
<sequence>MTDARPPLGLLLDVDGPIASPETRSIAVPSIAPDLAALANAGVPIAFNTGRSDAFLREQVVPPLLEAGLSRDALVWGVCEKGAVWMQITADGAGDVTVDEELAMPDVVARDVDDLVKREYSDLVFFDDTKRAMVSVEQNTNISNESYLERQGEFDEKVAEILTRHWLGFEREGEKTPDTSGSIRYRIDPTIISTDIESIRVGKDLGAELVMKFLTDAGVAVPRRWRTLGDSRTDYAMADWLHERGFDVVHVDVRPNDGVLDKPYPVRHHDSLIHDEAGAEYLARWVQMVHGEASDDADV</sequence>
<name>A0A2A9DVW7_9MICO</name>
<keyword evidence="2" id="KW-1185">Reference proteome</keyword>
<evidence type="ECO:0000313" key="2">
    <source>
        <dbReference type="Proteomes" id="UP000221369"/>
    </source>
</evidence>
<reference evidence="1 2" key="1">
    <citation type="submission" date="2017-10" db="EMBL/GenBank/DDBJ databases">
        <title>Sequencing the genomes of 1000 actinobacteria strains.</title>
        <authorList>
            <person name="Klenk H.-P."/>
        </authorList>
    </citation>
    <scope>NUCLEOTIDE SEQUENCE [LARGE SCALE GENOMIC DNA]</scope>
    <source>
        <strain evidence="1 2">DSM 21798</strain>
    </source>
</reference>
<gene>
    <name evidence="1" type="ORF">ATJ78_1439</name>
</gene>
<dbReference type="Proteomes" id="UP000221369">
    <property type="component" value="Unassembled WGS sequence"/>
</dbReference>
<evidence type="ECO:0000313" key="1">
    <source>
        <dbReference type="EMBL" id="PFG30506.1"/>
    </source>
</evidence>
<accession>A0A2A9DVW7</accession>
<comment type="caution">
    <text evidence="1">The sequence shown here is derived from an EMBL/GenBank/DDBJ whole genome shotgun (WGS) entry which is preliminary data.</text>
</comment>
<organism evidence="1 2">
    <name type="scientific">Paramicrobacterium agarici</name>
    <dbReference type="NCBI Taxonomy" id="630514"/>
    <lineage>
        <taxon>Bacteria</taxon>
        <taxon>Bacillati</taxon>
        <taxon>Actinomycetota</taxon>
        <taxon>Actinomycetes</taxon>
        <taxon>Micrococcales</taxon>
        <taxon>Microbacteriaceae</taxon>
        <taxon>Paramicrobacterium</taxon>
    </lineage>
</organism>
<evidence type="ECO:0008006" key="3">
    <source>
        <dbReference type="Google" id="ProtNLM"/>
    </source>
</evidence>
<dbReference type="EMBL" id="PDJE01000001">
    <property type="protein sequence ID" value="PFG30506.1"/>
    <property type="molecule type" value="Genomic_DNA"/>
</dbReference>
<dbReference type="AlphaFoldDB" id="A0A2A9DVW7"/>